<dbReference type="EMBL" id="JH668541">
    <property type="protein sequence ID" value="KAG6457240.1"/>
    <property type="molecule type" value="Genomic_DNA"/>
</dbReference>
<name>A0A921ZGT4_MANSE</name>
<gene>
    <name evidence="2" type="ORF">O3G_MSEX010204</name>
</gene>
<keyword evidence="1" id="KW-0812">Transmembrane</keyword>
<reference evidence="2" key="1">
    <citation type="journal article" date="2016" name="Insect Biochem. Mol. Biol.">
        <title>Multifaceted biological insights from a draft genome sequence of the tobacco hornworm moth, Manduca sexta.</title>
        <authorList>
            <person name="Kanost M.R."/>
            <person name="Arrese E.L."/>
            <person name="Cao X."/>
            <person name="Chen Y.R."/>
            <person name="Chellapilla S."/>
            <person name="Goldsmith M.R."/>
            <person name="Grosse-Wilde E."/>
            <person name="Heckel D.G."/>
            <person name="Herndon N."/>
            <person name="Jiang H."/>
            <person name="Papanicolaou A."/>
            <person name="Qu J."/>
            <person name="Soulages J.L."/>
            <person name="Vogel H."/>
            <person name="Walters J."/>
            <person name="Waterhouse R.M."/>
            <person name="Ahn S.J."/>
            <person name="Almeida F.C."/>
            <person name="An C."/>
            <person name="Aqrawi P."/>
            <person name="Bretschneider A."/>
            <person name="Bryant W.B."/>
            <person name="Bucks S."/>
            <person name="Chao H."/>
            <person name="Chevignon G."/>
            <person name="Christen J.M."/>
            <person name="Clarke D.F."/>
            <person name="Dittmer N.T."/>
            <person name="Ferguson L.C.F."/>
            <person name="Garavelou S."/>
            <person name="Gordon K.H.J."/>
            <person name="Gunaratna R.T."/>
            <person name="Han Y."/>
            <person name="Hauser F."/>
            <person name="He Y."/>
            <person name="Heidel-Fischer H."/>
            <person name="Hirsh A."/>
            <person name="Hu Y."/>
            <person name="Jiang H."/>
            <person name="Kalra D."/>
            <person name="Klinner C."/>
            <person name="Konig C."/>
            <person name="Kovar C."/>
            <person name="Kroll A.R."/>
            <person name="Kuwar S.S."/>
            <person name="Lee S.L."/>
            <person name="Lehman R."/>
            <person name="Li K."/>
            <person name="Li Z."/>
            <person name="Liang H."/>
            <person name="Lovelace S."/>
            <person name="Lu Z."/>
            <person name="Mansfield J.H."/>
            <person name="McCulloch K.J."/>
            <person name="Mathew T."/>
            <person name="Morton B."/>
            <person name="Muzny D.M."/>
            <person name="Neunemann D."/>
            <person name="Ongeri F."/>
            <person name="Pauchet Y."/>
            <person name="Pu L.L."/>
            <person name="Pyrousis I."/>
            <person name="Rao X.J."/>
            <person name="Redding A."/>
            <person name="Roesel C."/>
            <person name="Sanchez-Gracia A."/>
            <person name="Schaack S."/>
            <person name="Shukla A."/>
            <person name="Tetreau G."/>
            <person name="Wang Y."/>
            <person name="Xiong G.H."/>
            <person name="Traut W."/>
            <person name="Walsh T.K."/>
            <person name="Worley K.C."/>
            <person name="Wu D."/>
            <person name="Wu W."/>
            <person name="Wu Y.Q."/>
            <person name="Zhang X."/>
            <person name="Zou Z."/>
            <person name="Zucker H."/>
            <person name="Briscoe A.D."/>
            <person name="Burmester T."/>
            <person name="Clem R.J."/>
            <person name="Feyereisen R."/>
            <person name="Grimmelikhuijzen C.J.P."/>
            <person name="Hamodrakas S.J."/>
            <person name="Hansson B.S."/>
            <person name="Huguet E."/>
            <person name="Jermiin L.S."/>
            <person name="Lan Q."/>
            <person name="Lehman H.K."/>
            <person name="Lorenzen M."/>
            <person name="Merzendorfer H."/>
            <person name="Michalopoulos I."/>
            <person name="Morton D.B."/>
            <person name="Muthukrishnan S."/>
            <person name="Oakeshott J.G."/>
            <person name="Palmer W."/>
            <person name="Park Y."/>
            <person name="Passarelli A.L."/>
            <person name="Rozas J."/>
            <person name="Schwartz L.M."/>
            <person name="Smith W."/>
            <person name="Southgate A."/>
            <person name="Vilcinskas A."/>
            <person name="Vogt R."/>
            <person name="Wang P."/>
            <person name="Werren J."/>
            <person name="Yu X.Q."/>
            <person name="Zhou J.J."/>
            <person name="Brown S.J."/>
            <person name="Scherer S.E."/>
            <person name="Richards S."/>
            <person name="Blissard G.W."/>
        </authorList>
    </citation>
    <scope>NUCLEOTIDE SEQUENCE</scope>
</reference>
<feature type="transmembrane region" description="Helical" evidence="1">
    <location>
        <begin position="90"/>
        <end position="108"/>
    </location>
</feature>
<organism evidence="2 3">
    <name type="scientific">Manduca sexta</name>
    <name type="common">Tobacco hawkmoth</name>
    <name type="synonym">Tobacco hornworm</name>
    <dbReference type="NCBI Taxonomy" id="7130"/>
    <lineage>
        <taxon>Eukaryota</taxon>
        <taxon>Metazoa</taxon>
        <taxon>Ecdysozoa</taxon>
        <taxon>Arthropoda</taxon>
        <taxon>Hexapoda</taxon>
        <taxon>Insecta</taxon>
        <taxon>Pterygota</taxon>
        <taxon>Neoptera</taxon>
        <taxon>Endopterygota</taxon>
        <taxon>Lepidoptera</taxon>
        <taxon>Glossata</taxon>
        <taxon>Ditrysia</taxon>
        <taxon>Bombycoidea</taxon>
        <taxon>Sphingidae</taxon>
        <taxon>Sphinginae</taxon>
        <taxon>Sphingini</taxon>
        <taxon>Manduca</taxon>
    </lineage>
</organism>
<comment type="caution">
    <text evidence="2">The sequence shown here is derived from an EMBL/GenBank/DDBJ whole genome shotgun (WGS) entry which is preliminary data.</text>
</comment>
<accession>A0A921ZGT4</accession>
<protein>
    <submittedName>
        <fullName evidence="2">Uncharacterized protein</fullName>
    </submittedName>
</protein>
<keyword evidence="3" id="KW-1185">Reference proteome</keyword>
<keyword evidence="1" id="KW-0472">Membrane</keyword>
<sequence length="109" mass="12856">MNHYYNRVFSYYTFITIYKWAHTIRIKTIFGKYIGYAREPRWQSYTTWAHSRKFPLDWRGPARCRRRNVAECGGDGALATYLLAAAPMRVYLSTCLVILLILFCNTIVC</sequence>
<dbReference type="AlphaFoldDB" id="A0A921ZGT4"/>
<proteinExistence type="predicted"/>
<evidence type="ECO:0000256" key="1">
    <source>
        <dbReference type="SAM" id="Phobius"/>
    </source>
</evidence>
<dbReference type="Proteomes" id="UP000791440">
    <property type="component" value="Unassembled WGS sequence"/>
</dbReference>
<evidence type="ECO:0000313" key="2">
    <source>
        <dbReference type="EMBL" id="KAG6457240.1"/>
    </source>
</evidence>
<reference evidence="2" key="2">
    <citation type="submission" date="2020-12" db="EMBL/GenBank/DDBJ databases">
        <authorList>
            <person name="Kanost M."/>
        </authorList>
    </citation>
    <scope>NUCLEOTIDE SEQUENCE</scope>
</reference>
<keyword evidence="1" id="KW-1133">Transmembrane helix</keyword>
<evidence type="ECO:0000313" key="3">
    <source>
        <dbReference type="Proteomes" id="UP000791440"/>
    </source>
</evidence>